<feature type="region of interest" description="Disordered" evidence="5">
    <location>
        <begin position="374"/>
        <end position="427"/>
    </location>
</feature>
<dbReference type="Gene3D" id="3.40.395.10">
    <property type="entry name" value="Adenoviral Proteinase, Chain A"/>
    <property type="match status" value="1"/>
</dbReference>
<feature type="compositionally biased region" description="Basic and acidic residues" evidence="5">
    <location>
        <begin position="639"/>
        <end position="656"/>
    </location>
</feature>
<dbReference type="PROSITE" id="PS51184">
    <property type="entry name" value="JMJC"/>
    <property type="match status" value="1"/>
</dbReference>
<organism evidence="8 9">
    <name type="scientific">Collybiopsis confluens</name>
    <dbReference type="NCBI Taxonomy" id="2823264"/>
    <lineage>
        <taxon>Eukaryota</taxon>
        <taxon>Fungi</taxon>
        <taxon>Dikarya</taxon>
        <taxon>Basidiomycota</taxon>
        <taxon>Agaricomycotina</taxon>
        <taxon>Agaricomycetes</taxon>
        <taxon>Agaricomycetidae</taxon>
        <taxon>Agaricales</taxon>
        <taxon>Marasmiineae</taxon>
        <taxon>Omphalotaceae</taxon>
        <taxon>Collybiopsis</taxon>
    </lineage>
</organism>
<dbReference type="PROSITE" id="PS50600">
    <property type="entry name" value="ULP_PROTEASE"/>
    <property type="match status" value="1"/>
</dbReference>
<feature type="compositionally biased region" description="Basic and acidic residues" evidence="5">
    <location>
        <begin position="834"/>
        <end position="858"/>
    </location>
</feature>
<dbReference type="Proteomes" id="UP000518752">
    <property type="component" value="Unassembled WGS sequence"/>
</dbReference>
<reference evidence="8 9" key="1">
    <citation type="journal article" date="2020" name="ISME J.">
        <title>Uncovering the hidden diversity of litter-decomposition mechanisms in mushroom-forming fungi.</title>
        <authorList>
            <person name="Floudas D."/>
            <person name="Bentzer J."/>
            <person name="Ahren D."/>
            <person name="Johansson T."/>
            <person name="Persson P."/>
            <person name="Tunlid A."/>
        </authorList>
    </citation>
    <scope>NUCLEOTIDE SEQUENCE [LARGE SCALE GENOMIC DNA]</scope>
    <source>
        <strain evidence="8 9">CBS 406.79</strain>
    </source>
</reference>
<evidence type="ECO:0000256" key="2">
    <source>
        <dbReference type="ARBA" id="ARBA00022670"/>
    </source>
</evidence>
<dbReference type="SUPFAM" id="SSF51197">
    <property type="entry name" value="Clavaminate synthase-like"/>
    <property type="match status" value="1"/>
</dbReference>
<dbReference type="PANTHER" id="PTHR12606:SF1">
    <property type="entry name" value="UBIQUITIN-LIKE-SPECIFIC PROTEASE 1A"/>
    <property type="match status" value="1"/>
</dbReference>
<dbReference type="OrthoDB" id="3270451at2759"/>
<feature type="domain" description="JmjC" evidence="7">
    <location>
        <begin position="1072"/>
        <end position="1218"/>
    </location>
</feature>
<evidence type="ECO:0000256" key="1">
    <source>
        <dbReference type="ARBA" id="ARBA00005234"/>
    </source>
</evidence>
<proteinExistence type="inferred from homology"/>
<dbReference type="GO" id="GO:0016929">
    <property type="term" value="F:deSUMOylase activity"/>
    <property type="evidence" value="ECO:0007669"/>
    <property type="project" value="TreeGrafter"/>
</dbReference>
<evidence type="ECO:0000313" key="9">
    <source>
        <dbReference type="Proteomes" id="UP000518752"/>
    </source>
</evidence>
<dbReference type="Pfam" id="PF02902">
    <property type="entry name" value="Peptidase_C48"/>
    <property type="match status" value="1"/>
</dbReference>
<name>A0A8H5GAI2_9AGAR</name>
<dbReference type="EMBL" id="JAACJN010000212">
    <property type="protein sequence ID" value="KAF5361200.1"/>
    <property type="molecule type" value="Genomic_DNA"/>
</dbReference>
<feature type="compositionally biased region" description="Polar residues" evidence="5">
    <location>
        <begin position="395"/>
        <end position="408"/>
    </location>
</feature>
<dbReference type="GO" id="GO:0005634">
    <property type="term" value="C:nucleus"/>
    <property type="evidence" value="ECO:0007669"/>
    <property type="project" value="TreeGrafter"/>
</dbReference>
<dbReference type="GO" id="GO:0006508">
    <property type="term" value="P:proteolysis"/>
    <property type="evidence" value="ECO:0007669"/>
    <property type="project" value="UniProtKB-KW"/>
</dbReference>
<gene>
    <name evidence="8" type="ORF">D9757_013611</name>
</gene>
<comment type="caution">
    <text evidence="8">The sequence shown here is derived from an EMBL/GenBank/DDBJ whole genome shotgun (WGS) entry which is preliminary data.</text>
</comment>
<feature type="region of interest" description="Disordered" evidence="5">
    <location>
        <begin position="719"/>
        <end position="801"/>
    </location>
</feature>
<dbReference type="InterPro" id="IPR038765">
    <property type="entry name" value="Papain-like_cys_pep_sf"/>
</dbReference>
<feature type="compositionally biased region" description="Basic residues" evidence="5">
    <location>
        <begin position="866"/>
        <end position="887"/>
    </location>
</feature>
<feature type="domain" description="Ubiquitin-like protease family profile" evidence="6">
    <location>
        <begin position="1398"/>
        <end position="1596"/>
    </location>
</feature>
<feature type="compositionally biased region" description="Low complexity" evidence="5">
    <location>
        <begin position="486"/>
        <end position="495"/>
    </location>
</feature>
<comment type="similarity">
    <text evidence="1">Belongs to the peptidase C48 family.</text>
</comment>
<evidence type="ECO:0000259" key="6">
    <source>
        <dbReference type="PROSITE" id="PS50600"/>
    </source>
</evidence>
<accession>A0A8H5GAI2</accession>
<keyword evidence="9" id="KW-1185">Reference proteome</keyword>
<feature type="region of interest" description="Disordered" evidence="5">
    <location>
        <begin position="441"/>
        <end position="495"/>
    </location>
</feature>
<feature type="region of interest" description="Disordered" evidence="5">
    <location>
        <begin position="636"/>
        <end position="670"/>
    </location>
</feature>
<feature type="region of interest" description="Disordered" evidence="5">
    <location>
        <begin position="832"/>
        <end position="905"/>
    </location>
</feature>
<protein>
    <recommendedName>
        <fullName evidence="10">Ubiquitin-like protease family profile domain-containing protein</fullName>
    </recommendedName>
</protein>
<dbReference type="InterPro" id="IPR003347">
    <property type="entry name" value="JmjC_dom"/>
</dbReference>
<feature type="region of interest" description="Disordered" evidence="5">
    <location>
        <begin position="520"/>
        <end position="541"/>
    </location>
</feature>
<dbReference type="PANTHER" id="PTHR12606">
    <property type="entry name" value="SENTRIN/SUMO-SPECIFIC PROTEASE"/>
    <property type="match status" value="1"/>
</dbReference>
<feature type="compositionally biased region" description="Basic and acidic residues" evidence="5">
    <location>
        <begin position="723"/>
        <end position="734"/>
    </location>
</feature>
<keyword evidence="2" id="KW-0645">Protease</keyword>
<evidence type="ECO:0008006" key="10">
    <source>
        <dbReference type="Google" id="ProtNLM"/>
    </source>
</evidence>
<sequence>MNETAIVVVSSLPLFSKLVAPRFGSQEDILCPSEDIEILSIALRNTWIRKIEGDTQWRSLVRLSTAAQVEQENWSWPSHLGPILGFKLLCVLCGSSMKTGTIPRKVMSEDLSKRLRRVAKQLTQKPGWPSIFEEASAARWTHRGGVGASPSDALHPVNAAQTIAQSALQNLTSIHHRLQAKSYSNILMNIELAAAYLSVMTLGVVDGNTDAEVATLLTQRLRKFNPSQFDKNVGEILSEANISIVEFQAPLFSALAVSPILLFRTCLLNSSRFGRNHYISFLLTLGDMKPDKLRKIETLIWQNLVLVSRRQITAETMIDRVLDFVIPPETLSTFRTQEAKFKQDLRKYFSNSFNEHEDNIAFFFPDLGATNELDDSRSNVHSQPSPPQLQLPSSHNVSDSAGSSNSLPSFHLSGTRDEDSNLSTAKRVSDGAISASRFVHDGSSGAQQFVSPEPPPPDSSQASVIDPRVTLAAGGQSSPKDVLVHPSSSSSGTASAPTLIVSHRLSNDAAAPVPGVENIGPFSGSEFRESAPEAKKGSEAQDMSITGLQASEVLQTVACSGSPGDTVAPATLFGPPHPGHPDLDITSHTAIVGGAHLNKMPGELIEERPESTDLSDSETIPHTDVVSGAHLSAMPGGLMEERHNSTDLSDSERFDTPQDTSLLPRPDLRITSTPNIDSSLMVVDLTTETVEDHSLLAPGNNTQLKANQPVPHIDMSDVSFSRSDSDTIVSDHPDILPVSLPQNGSDGAAADSHDVDRLDCTSPVPGPDIEKHHFPPCDTLNSVDDDLVPGQPHAASQASDDFRVIQTDFGASAANFSDSASAGANAKSQVLTDIGKDRDNSASIHRQSERIAKRKLETETIATSSKRPKTSFHLPRHRPKPKVRANSKRNDSQVSDPEESDEDTTIPRFIPKEDERCQCFPSGAVNVYSADGSRYTQYIGEHYRRQLVEDQEELARRVDQWRSAIDLPTGPPPEWSPSSRGVINISPVSTGHPDAPPVYTADYSDFSKKSAGEVHNLLRQYPVVILSNRPTRLTCDRNGLKEFGRLKDLRIIHDMTRFNENDGTAVFTRATFAPPQLATDLRAAAKKYHGYPTSSYLHLMGWGLLAKAHAVHRPHVDRTGMCTWVAIEDGAKKWDIAFPPDANEQVSSEAYTYQLAFERNYDRGWRWCSFLLSPGSMLIMRPGVVHSVTTIQDCLAIGGHFFAASTIKLTVYSLYHSFVNSGTITNGAVEEEQQNLLRILLFWFDAMSTIMRKCRTNQLNLSVYLLTTWTAEGMTAFVDHNYPTLPCPTQFDQCFCENLLDQIRRLRILETDLSSLYIIHANVSLASAAHREEPRPFSFQAVLQNFVSLSLLLESRRSELESSLFKALFTSVVDAHELIRSTISRISQLQANFSIKPVSLAFKSFHRLRIGQWLDDEIVNYFVRKWCCRDRDTSVFKTIGLSSFFATKVLFKDAICEVPKVSLAENDIVTAIRWCRAAEKKLKRADWDCVFFPINESNTHWYSVCINYRHQRINIYDSLRINCVPNRQKPVELRKNTGLMLSLMRLTEVFAKLRGFHVNLKNNLNTDWVCDPHTKVPFQPNNSDCGIYTLWHLKHILKFGNVQVECRSTGLELTGDMMAENRLRLALEILEDCDI</sequence>
<feature type="compositionally biased region" description="Basic and acidic residues" evidence="5">
    <location>
        <begin position="526"/>
        <end position="539"/>
    </location>
</feature>
<keyword evidence="4" id="KW-0788">Thiol protease</keyword>
<evidence type="ECO:0000259" key="7">
    <source>
        <dbReference type="PROSITE" id="PS51184"/>
    </source>
</evidence>
<keyword evidence="3" id="KW-0378">Hydrolase</keyword>
<evidence type="ECO:0000256" key="3">
    <source>
        <dbReference type="ARBA" id="ARBA00022801"/>
    </source>
</evidence>
<evidence type="ECO:0000313" key="8">
    <source>
        <dbReference type="EMBL" id="KAF5361200.1"/>
    </source>
</evidence>
<evidence type="ECO:0000256" key="5">
    <source>
        <dbReference type="SAM" id="MobiDB-lite"/>
    </source>
</evidence>
<dbReference type="InterPro" id="IPR003653">
    <property type="entry name" value="Peptidase_C48_C"/>
</dbReference>
<evidence type="ECO:0000256" key="4">
    <source>
        <dbReference type="ARBA" id="ARBA00022807"/>
    </source>
</evidence>
<dbReference type="GO" id="GO:0016926">
    <property type="term" value="P:protein desumoylation"/>
    <property type="evidence" value="ECO:0007669"/>
    <property type="project" value="TreeGrafter"/>
</dbReference>
<dbReference type="Gene3D" id="2.60.120.650">
    <property type="entry name" value="Cupin"/>
    <property type="match status" value="1"/>
</dbReference>
<dbReference type="SUPFAM" id="SSF54001">
    <property type="entry name" value="Cysteine proteinases"/>
    <property type="match status" value="1"/>
</dbReference>